<keyword evidence="2" id="KW-1185">Reference proteome</keyword>
<dbReference type="Proteomes" id="UP000011991">
    <property type="component" value="Unassembled WGS sequence"/>
</dbReference>
<dbReference type="AlphaFoldDB" id="M5RZK0"/>
<organism evidence="1 2">
    <name type="scientific">Rhodopirellula maiorica SM1</name>
    <dbReference type="NCBI Taxonomy" id="1265738"/>
    <lineage>
        <taxon>Bacteria</taxon>
        <taxon>Pseudomonadati</taxon>
        <taxon>Planctomycetota</taxon>
        <taxon>Planctomycetia</taxon>
        <taxon>Pirellulales</taxon>
        <taxon>Pirellulaceae</taxon>
        <taxon>Novipirellula</taxon>
    </lineage>
</organism>
<sequence>MDISGICQTVLQAAPEFSLDWPLNFQSREPAWNGADVQRYGS</sequence>
<evidence type="ECO:0000313" key="1">
    <source>
        <dbReference type="EMBL" id="EMI20812.1"/>
    </source>
</evidence>
<reference evidence="1 2" key="1">
    <citation type="journal article" date="2013" name="Mar. Genomics">
        <title>Expression of sulfatases in Rhodopirellula baltica and the diversity of sulfatases in the genus Rhodopirellula.</title>
        <authorList>
            <person name="Wegner C.E."/>
            <person name="Richter-Heitmann T."/>
            <person name="Klindworth A."/>
            <person name="Klockow C."/>
            <person name="Richter M."/>
            <person name="Achstetter T."/>
            <person name="Glockner F.O."/>
            <person name="Harder J."/>
        </authorList>
    </citation>
    <scope>NUCLEOTIDE SEQUENCE [LARGE SCALE GENOMIC DNA]</scope>
    <source>
        <strain evidence="1 2">SM1</strain>
    </source>
</reference>
<name>M5RZK0_9BACT</name>
<gene>
    <name evidence="1" type="ORF">RMSM_02255</name>
</gene>
<comment type="caution">
    <text evidence="1">The sequence shown here is derived from an EMBL/GenBank/DDBJ whole genome shotgun (WGS) entry which is preliminary data.</text>
</comment>
<evidence type="ECO:0000313" key="2">
    <source>
        <dbReference type="Proteomes" id="UP000011991"/>
    </source>
</evidence>
<proteinExistence type="predicted"/>
<protein>
    <submittedName>
        <fullName evidence="1">Uncharacterized protein</fullName>
    </submittedName>
</protein>
<dbReference type="EMBL" id="ANOG01000317">
    <property type="protein sequence ID" value="EMI20812.1"/>
    <property type="molecule type" value="Genomic_DNA"/>
</dbReference>
<dbReference type="PATRIC" id="fig|1265738.3.peg.2263"/>
<accession>M5RZK0</accession>